<evidence type="ECO:0000256" key="1">
    <source>
        <dbReference type="ARBA" id="ARBA00009437"/>
    </source>
</evidence>
<comment type="similarity">
    <text evidence="1">Belongs to the LysR transcriptional regulatory family.</text>
</comment>
<keyword evidence="7" id="KW-1185">Reference proteome</keyword>
<dbReference type="InterPro" id="IPR036388">
    <property type="entry name" value="WH-like_DNA-bd_sf"/>
</dbReference>
<feature type="domain" description="HTH lysR-type" evidence="5">
    <location>
        <begin position="1"/>
        <end position="53"/>
    </location>
</feature>
<reference evidence="6 7" key="1">
    <citation type="submission" date="2021-08" db="EMBL/GenBank/DDBJ databases">
        <authorList>
            <person name="Peeters C."/>
        </authorList>
    </citation>
    <scope>NUCLEOTIDE SEQUENCE [LARGE SCALE GENOMIC DNA]</scope>
    <source>
        <strain evidence="6 7">LMG 21510</strain>
    </source>
</reference>
<dbReference type="SUPFAM" id="SSF53850">
    <property type="entry name" value="Periplasmic binding protein-like II"/>
    <property type="match status" value="1"/>
</dbReference>
<comment type="caution">
    <text evidence="6">The sequence shown here is derived from an EMBL/GenBank/DDBJ whole genome shotgun (WGS) entry which is preliminary data.</text>
</comment>
<dbReference type="Proteomes" id="UP000721236">
    <property type="component" value="Unassembled WGS sequence"/>
</dbReference>
<dbReference type="EMBL" id="CAJZAH010000001">
    <property type="protein sequence ID" value="CAG9166203.1"/>
    <property type="molecule type" value="Genomic_DNA"/>
</dbReference>
<organism evidence="6 7">
    <name type="scientific">Cupriavidus respiraculi</name>
    <dbReference type="NCBI Taxonomy" id="195930"/>
    <lineage>
        <taxon>Bacteria</taxon>
        <taxon>Pseudomonadati</taxon>
        <taxon>Pseudomonadota</taxon>
        <taxon>Betaproteobacteria</taxon>
        <taxon>Burkholderiales</taxon>
        <taxon>Burkholderiaceae</taxon>
        <taxon>Cupriavidus</taxon>
    </lineage>
</organism>
<dbReference type="InterPro" id="IPR058163">
    <property type="entry name" value="LysR-type_TF_proteobact-type"/>
</dbReference>
<dbReference type="Pfam" id="PF00126">
    <property type="entry name" value="HTH_1"/>
    <property type="match status" value="1"/>
</dbReference>
<name>A0ABM8WFU5_9BURK</name>
<keyword evidence="2" id="KW-0805">Transcription regulation</keyword>
<evidence type="ECO:0000313" key="7">
    <source>
        <dbReference type="Proteomes" id="UP000721236"/>
    </source>
</evidence>
<dbReference type="Gene3D" id="1.10.10.10">
    <property type="entry name" value="Winged helix-like DNA-binding domain superfamily/Winged helix DNA-binding domain"/>
    <property type="match status" value="1"/>
</dbReference>
<dbReference type="PANTHER" id="PTHR30537">
    <property type="entry name" value="HTH-TYPE TRANSCRIPTIONAL REGULATOR"/>
    <property type="match status" value="1"/>
</dbReference>
<dbReference type="Pfam" id="PF03466">
    <property type="entry name" value="LysR_substrate"/>
    <property type="match status" value="1"/>
</dbReference>
<evidence type="ECO:0000256" key="3">
    <source>
        <dbReference type="ARBA" id="ARBA00023125"/>
    </source>
</evidence>
<evidence type="ECO:0000256" key="4">
    <source>
        <dbReference type="ARBA" id="ARBA00023163"/>
    </source>
</evidence>
<dbReference type="InterPro" id="IPR036390">
    <property type="entry name" value="WH_DNA-bd_sf"/>
</dbReference>
<evidence type="ECO:0000256" key="2">
    <source>
        <dbReference type="ARBA" id="ARBA00023015"/>
    </source>
</evidence>
<dbReference type="PANTHER" id="PTHR30537:SF71">
    <property type="entry name" value="TRANSCRIPTIONAL REGULATORY PROTEIN"/>
    <property type="match status" value="1"/>
</dbReference>
<evidence type="ECO:0000259" key="5">
    <source>
        <dbReference type="PROSITE" id="PS50931"/>
    </source>
</evidence>
<dbReference type="PROSITE" id="PS50931">
    <property type="entry name" value="HTH_LYSR"/>
    <property type="match status" value="1"/>
</dbReference>
<gene>
    <name evidence="6" type="primary">dmlR_3</name>
    <name evidence="6" type="ORF">LMG21510_00312</name>
</gene>
<keyword evidence="3" id="KW-0238">DNA-binding</keyword>
<evidence type="ECO:0000313" key="6">
    <source>
        <dbReference type="EMBL" id="CAG9166203.1"/>
    </source>
</evidence>
<dbReference type="InterPro" id="IPR005119">
    <property type="entry name" value="LysR_subst-bd"/>
</dbReference>
<accession>A0ABM8WFU5</accession>
<sequence>MQVFVRVVETGSFSAAALTLDMTPSAVSKLISRLEARLKVLLLQRSTRHLAVTSEGKQFYESCVRILGDMEEAEFGVSQDTDAPHGVLRVNVSLPLGTHYIVPLIPEFAARYPGVTVDLSLTDSVVDLQRERVDVALRMGQLPTDANFRARKLALSRRAVVAAPGYVERFGAPEVPGDLASHRCLRFNFRRMLDEWPFRIDGKTVYLPVRGGMLTNNGETMRQLTLDGLGISRLGLFHVIEDLKTGRLVELLPGFNGGDVEDVHVVFSSQRHMPARARVFIDFLVERLVPLLSRDFQPVG</sequence>
<protein>
    <submittedName>
        <fullName evidence="6">HTH-type transcriptional regulator DmlR</fullName>
    </submittedName>
</protein>
<dbReference type="Gene3D" id="3.40.190.290">
    <property type="match status" value="1"/>
</dbReference>
<proteinExistence type="inferred from homology"/>
<dbReference type="InterPro" id="IPR000847">
    <property type="entry name" value="LysR_HTH_N"/>
</dbReference>
<keyword evidence="4" id="KW-0804">Transcription</keyword>
<dbReference type="SUPFAM" id="SSF46785">
    <property type="entry name" value="Winged helix' DNA-binding domain"/>
    <property type="match status" value="1"/>
</dbReference>
<dbReference type="RefSeq" id="WP_224039237.1">
    <property type="nucleotide sequence ID" value="NZ_CAJZAH010000001.1"/>
</dbReference>